<dbReference type="Proteomes" id="UP000176645">
    <property type="component" value="Unassembled WGS sequence"/>
</dbReference>
<gene>
    <name evidence="1" type="ORF">A2Z42_02760</name>
</gene>
<protein>
    <submittedName>
        <fullName evidence="1">Uncharacterized protein</fullName>
    </submittedName>
</protein>
<dbReference type="EMBL" id="MHCU01000024">
    <property type="protein sequence ID" value="OGY27740.1"/>
    <property type="molecule type" value="Genomic_DNA"/>
</dbReference>
<name>A0A1G1WJZ9_9BACT</name>
<evidence type="ECO:0000313" key="2">
    <source>
        <dbReference type="Proteomes" id="UP000176645"/>
    </source>
</evidence>
<comment type="caution">
    <text evidence="1">The sequence shown here is derived from an EMBL/GenBank/DDBJ whole genome shotgun (WGS) entry which is preliminary data.</text>
</comment>
<accession>A0A1G1WJZ9</accession>
<reference evidence="1 2" key="1">
    <citation type="journal article" date="2016" name="Nat. Commun.">
        <title>Thousands of microbial genomes shed light on interconnected biogeochemical processes in an aquifer system.</title>
        <authorList>
            <person name="Anantharaman K."/>
            <person name="Brown C.T."/>
            <person name="Hug L.A."/>
            <person name="Sharon I."/>
            <person name="Castelle C.J."/>
            <person name="Probst A.J."/>
            <person name="Thomas B.C."/>
            <person name="Singh A."/>
            <person name="Wilkins M.J."/>
            <person name="Karaoz U."/>
            <person name="Brodie E.L."/>
            <person name="Williams K.H."/>
            <person name="Hubbard S.S."/>
            <person name="Banfield J.F."/>
        </authorList>
    </citation>
    <scope>NUCLEOTIDE SEQUENCE [LARGE SCALE GENOMIC DNA]</scope>
</reference>
<dbReference type="AlphaFoldDB" id="A0A1G1WJZ9"/>
<proteinExistence type="predicted"/>
<sequence>MKKISVIRERGQLTIPDSIRQAVGWATPMSAVSISVVKPDEIVIKPHQQKVDWNRLWKLIKKSRHKSGVFEVSPRKSTTIRLEDG</sequence>
<dbReference type="Gene3D" id="2.10.260.10">
    <property type="match status" value="1"/>
</dbReference>
<organism evidence="1 2">
    <name type="scientific">Candidatus Woykebacteria bacterium RBG_19FT_COMBO_43_10</name>
    <dbReference type="NCBI Taxonomy" id="1802598"/>
    <lineage>
        <taxon>Bacteria</taxon>
        <taxon>Candidatus Woykeibacteriota</taxon>
    </lineage>
</organism>
<evidence type="ECO:0000313" key="1">
    <source>
        <dbReference type="EMBL" id="OGY27740.1"/>
    </source>
</evidence>